<proteinExistence type="predicted"/>
<keyword evidence="3" id="KW-1185">Reference proteome</keyword>
<evidence type="ECO:0000256" key="1">
    <source>
        <dbReference type="SAM" id="MobiDB-lite"/>
    </source>
</evidence>
<feature type="region of interest" description="Disordered" evidence="1">
    <location>
        <begin position="45"/>
        <end position="81"/>
    </location>
</feature>
<dbReference type="Proteomes" id="UP001063166">
    <property type="component" value="Unassembled WGS sequence"/>
</dbReference>
<comment type="caution">
    <text evidence="2">The sequence shown here is derived from an EMBL/GenBank/DDBJ whole genome shotgun (WGS) entry which is preliminary data.</text>
</comment>
<accession>A0A9P3PMZ6</accession>
<dbReference type="AlphaFoldDB" id="A0A9P3PMZ6"/>
<dbReference type="EMBL" id="BRPK01000005">
    <property type="protein sequence ID" value="GLB38418.1"/>
    <property type="molecule type" value="Genomic_DNA"/>
</dbReference>
<protein>
    <submittedName>
        <fullName evidence="2">Uncharacterized protein</fullName>
    </submittedName>
</protein>
<feature type="compositionally biased region" description="Polar residues" evidence="1">
    <location>
        <begin position="46"/>
        <end position="57"/>
    </location>
</feature>
<gene>
    <name evidence="2" type="ORF">LshimejAT787_0502830</name>
</gene>
<sequence length="149" mass="16188">MVRCAPRAYSQSYEAGERDSSAIVLIFSRYSIFAVPLPSGDVVLPTTKSWSSDGTQEGSRDPPDTLRAAAMSSGTGSAPDRWKLTTSFKELEICHDEIAILHEAKVKSSGTRGTDDGLNQHCMPCREVHPREGSMTRYLAQLPPVTDSG</sequence>
<organism evidence="2 3">
    <name type="scientific">Lyophyllum shimeji</name>
    <name type="common">Hon-shimeji</name>
    <name type="synonym">Tricholoma shimeji</name>
    <dbReference type="NCBI Taxonomy" id="47721"/>
    <lineage>
        <taxon>Eukaryota</taxon>
        <taxon>Fungi</taxon>
        <taxon>Dikarya</taxon>
        <taxon>Basidiomycota</taxon>
        <taxon>Agaricomycotina</taxon>
        <taxon>Agaricomycetes</taxon>
        <taxon>Agaricomycetidae</taxon>
        <taxon>Agaricales</taxon>
        <taxon>Tricholomatineae</taxon>
        <taxon>Lyophyllaceae</taxon>
        <taxon>Lyophyllum</taxon>
    </lineage>
</organism>
<evidence type="ECO:0000313" key="2">
    <source>
        <dbReference type="EMBL" id="GLB38418.1"/>
    </source>
</evidence>
<evidence type="ECO:0000313" key="3">
    <source>
        <dbReference type="Proteomes" id="UP001063166"/>
    </source>
</evidence>
<name>A0A9P3PMZ6_LYOSH</name>
<reference evidence="2" key="1">
    <citation type="submission" date="2022-07" db="EMBL/GenBank/DDBJ databases">
        <title>The genome of Lyophyllum shimeji provides insight into the initial evolution of ectomycorrhizal fungal genome.</title>
        <authorList>
            <person name="Kobayashi Y."/>
            <person name="Shibata T."/>
            <person name="Hirakawa H."/>
            <person name="Shigenobu S."/>
            <person name="Nishiyama T."/>
            <person name="Yamada A."/>
            <person name="Hasebe M."/>
            <person name="Kawaguchi M."/>
        </authorList>
    </citation>
    <scope>NUCLEOTIDE SEQUENCE</scope>
    <source>
        <strain evidence="2">AT787</strain>
    </source>
</reference>